<dbReference type="OrthoDB" id="2584627at2"/>
<dbReference type="RefSeq" id="WP_136348298.1">
    <property type="nucleotide sequence ID" value="NZ_SSOC01000004.1"/>
</dbReference>
<protein>
    <submittedName>
        <fullName evidence="1">Uncharacterized protein</fullName>
    </submittedName>
</protein>
<evidence type="ECO:0000313" key="1">
    <source>
        <dbReference type="EMBL" id="THF64579.1"/>
    </source>
</evidence>
<name>A0A4V3WBU6_9RHOO</name>
<dbReference type="EMBL" id="SSOC01000004">
    <property type="protein sequence ID" value="THF64579.1"/>
    <property type="molecule type" value="Genomic_DNA"/>
</dbReference>
<proteinExistence type="predicted"/>
<sequence length="225" mass="24946">MSEFTAGLLYSAEHAETVETALGGLDFIEMVDGLNESWGVATMALEFFFALAVSASPPMMPPEMVDEAREQVLAISQQAPLLMFFNAEDHAWGYRILDKGEVVASFELDYEAASSMAEAALQAAHPGRQYDATGRKYTREEYEQAYAQVYADGTWRENMFKSMRGANPRAFALFGLAPEAIAELETLLEPEALVEAARSHAPALFDTVKRVIELLDISDLRYSMH</sequence>
<dbReference type="AlphaFoldDB" id="A0A4V3WBU6"/>
<dbReference type="Proteomes" id="UP000308430">
    <property type="component" value="Unassembled WGS sequence"/>
</dbReference>
<gene>
    <name evidence="1" type="ORF">E6C76_10975</name>
</gene>
<comment type="caution">
    <text evidence="1">The sequence shown here is derived from an EMBL/GenBank/DDBJ whole genome shotgun (WGS) entry which is preliminary data.</text>
</comment>
<evidence type="ECO:0000313" key="2">
    <source>
        <dbReference type="Proteomes" id="UP000308430"/>
    </source>
</evidence>
<reference evidence="1 2" key="1">
    <citation type="submission" date="2019-04" db="EMBL/GenBank/DDBJ databases">
        <title>Azoarcus nasutitermitis sp. nov. isolated from termite nest.</title>
        <authorList>
            <person name="Lin S.-Y."/>
            <person name="Hameed A."/>
            <person name="Hsu Y.-H."/>
            <person name="Young C.-C."/>
        </authorList>
    </citation>
    <scope>NUCLEOTIDE SEQUENCE [LARGE SCALE GENOMIC DNA]</scope>
    <source>
        <strain evidence="1 2">CC-YHH838</strain>
    </source>
</reference>
<accession>A0A4V3WBU6</accession>
<organism evidence="1 2">
    <name type="scientific">Pseudothauera nasutitermitis</name>
    <dbReference type="NCBI Taxonomy" id="2565930"/>
    <lineage>
        <taxon>Bacteria</taxon>
        <taxon>Pseudomonadati</taxon>
        <taxon>Pseudomonadota</taxon>
        <taxon>Betaproteobacteria</taxon>
        <taxon>Rhodocyclales</taxon>
        <taxon>Zoogloeaceae</taxon>
        <taxon>Pseudothauera</taxon>
    </lineage>
</organism>
<keyword evidence="2" id="KW-1185">Reference proteome</keyword>